<evidence type="ECO:0000259" key="1">
    <source>
        <dbReference type="Pfam" id="PF01909"/>
    </source>
</evidence>
<organism evidence="2 3">
    <name type="scientific">Clostridium disporicum</name>
    <dbReference type="NCBI Taxonomy" id="84024"/>
    <lineage>
        <taxon>Bacteria</taxon>
        <taxon>Bacillati</taxon>
        <taxon>Bacillota</taxon>
        <taxon>Clostridia</taxon>
        <taxon>Eubacteriales</taxon>
        <taxon>Clostridiaceae</taxon>
        <taxon>Clostridium</taxon>
    </lineage>
</organism>
<evidence type="ECO:0000313" key="3">
    <source>
        <dbReference type="Proteomes" id="UP000095594"/>
    </source>
</evidence>
<dbReference type="Gene3D" id="3.30.460.10">
    <property type="entry name" value="Beta Polymerase, domain 2"/>
    <property type="match status" value="1"/>
</dbReference>
<sequence>MDKSEYIEELSKIEGLVSICQFGSYGTEYWMEDVSDIDLVIVTAPDKNFMYTLKIEDDILELAKKFYKYDDIHLTFVLFNEFSNKYARIAVDSDNKFIINDEKWFDFQHYVCKYARNNENLERTLKIDEQFSYFGRIIDESVL</sequence>
<evidence type="ECO:0000313" key="2">
    <source>
        <dbReference type="EMBL" id="CUN53556.1"/>
    </source>
</evidence>
<dbReference type="InterPro" id="IPR002934">
    <property type="entry name" value="Polymerase_NTP_transf_dom"/>
</dbReference>
<dbReference type="OrthoDB" id="1926603at2"/>
<dbReference type="InterPro" id="IPR043519">
    <property type="entry name" value="NT_sf"/>
</dbReference>
<dbReference type="RefSeq" id="WP_055262805.1">
    <property type="nucleotide sequence ID" value="NZ_CABIXQ010000001.1"/>
</dbReference>
<dbReference type="Pfam" id="PF01909">
    <property type="entry name" value="NTP_transf_2"/>
    <property type="match status" value="1"/>
</dbReference>
<dbReference type="GO" id="GO:0016779">
    <property type="term" value="F:nucleotidyltransferase activity"/>
    <property type="evidence" value="ECO:0007669"/>
    <property type="project" value="InterPro"/>
</dbReference>
<name>A0A173XRK0_9CLOT</name>
<dbReference type="EMBL" id="CYZX01000001">
    <property type="protein sequence ID" value="CUN53556.1"/>
    <property type="molecule type" value="Genomic_DNA"/>
</dbReference>
<feature type="domain" description="Polymerase nucleotidyl transferase" evidence="1">
    <location>
        <begin position="5"/>
        <end position="84"/>
    </location>
</feature>
<reference evidence="2 3" key="1">
    <citation type="submission" date="2015-09" db="EMBL/GenBank/DDBJ databases">
        <authorList>
            <consortium name="Pathogen Informatics"/>
        </authorList>
    </citation>
    <scope>NUCLEOTIDE SEQUENCE [LARGE SCALE GENOMIC DNA]</scope>
    <source>
        <strain evidence="2 3">2789STDY5834856</strain>
    </source>
</reference>
<dbReference type="SUPFAM" id="SSF81301">
    <property type="entry name" value="Nucleotidyltransferase"/>
    <property type="match status" value="1"/>
</dbReference>
<dbReference type="Proteomes" id="UP000095594">
    <property type="component" value="Unassembled WGS sequence"/>
</dbReference>
<dbReference type="AlphaFoldDB" id="A0A173XRK0"/>
<proteinExistence type="predicted"/>
<keyword evidence="2" id="KW-0808">Transferase</keyword>
<protein>
    <submittedName>
        <fullName evidence="2">Nucleotidyltransferase domain</fullName>
    </submittedName>
</protein>
<accession>A0A173XRK0</accession>
<gene>
    <name evidence="2" type="ORF">ERS852471_00087</name>
</gene>